<dbReference type="InterPro" id="IPR036514">
    <property type="entry name" value="SGNH_hydro_sf"/>
</dbReference>
<evidence type="ECO:0000256" key="1">
    <source>
        <dbReference type="SAM" id="Phobius"/>
    </source>
</evidence>
<feature type="transmembrane region" description="Helical" evidence="1">
    <location>
        <begin position="7"/>
        <end position="28"/>
    </location>
</feature>
<evidence type="ECO:0008006" key="4">
    <source>
        <dbReference type="Google" id="ProtNLM"/>
    </source>
</evidence>
<reference evidence="2 3" key="1">
    <citation type="submission" date="2018-11" db="EMBL/GenBank/DDBJ databases">
        <title>Genome sequencing and assembly of Clostridium tagluense strain A121.</title>
        <authorList>
            <person name="Murakami T."/>
            <person name="Segawa T."/>
            <person name="Shcherbakova V.A."/>
            <person name="Mori H."/>
            <person name="Yoshimura Y."/>
        </authorList>
    </citation>
    <scope>NUCLEOTIDE SEQUENCE [LARGE SCALE GENOMIC DNA]</scope>
    <source>
        <strain evidence="2 3">A121</strain>
    </source>
</reference>
<dbReference type="SUPFAM" id="SSF52266">
    <property type="entry name" value="SGNH hydrolase"/>
    <property type="match status" value="1"/>
</dbReference>
<dbReference type="EMBL" id="BHYK01000002">
    <property type="protein sequence ID" value="GCD08690.1"/>
    <property type="molecule type" value="Genomic_DNA"/>
</dbReference>
<evidence type="ECO:0000313" key="2">
    <source>
        <dbReference type="EMBL" id="GCD08690.1"/>
    </source>
</evidence>
<organism evidence="2 3">
    <name type="scientific">Clostridium tagluense</name>
    <dbReference type="NCBI Taxonomy" id="360422"/>
    <lineage>
        <taxon>Bacteria</taxon>
        <taxon>Bacillati</taxon>
        <taxon>Bacillota</taxon>
        <taxon>Clostridia</taxon>
        <taxon>Eubacteriales</taxon>
        <taxon>Clostridiaceae</taxon>
        <taxon>Clostridium</taxon>
    </lineage>
</organism>
<dbReference type="Gene3D" id="3.40.50.1110">
    <property type="entry name" value="SGNH hydrolase"/>
    <property type="match status" value="1"/>
</dbReference>
<comment type="caution">
    <text evidence="2">The sequence shown here is derived from an EMBL/GenBank/DDBJ whole genome shotgun (WGS) entry which is preliminary data.</text>
</comment>
<sequence length="343" mass="40149">MSKKRILKISVFTIILMFILLGLNWVFILKTGYRNNLYQGLYANTGDKYDVVLLGSSHMHSAISPNLLWKDYGVTSFNYATAGEPIDVTYYLLKEILKKQEKPIVVVDLYYLGLTEEYGEEGYISYVLDNMKLSKNKTEAILATTPKDERANYFIPFIRYHNRWKEVSKLDIQFKNLDNYYEKGFSAGEEKYGKENKANVSTKGGGQLPPKSEEYLYKMINLSKEQGFKLIFTNMPYDETSTTGMKNWTQNPGEMFNKIEQICKENNIEFINYNNKYKEIGFDFKSDMFNNGHLNIWGSNKVTNYLGELLKAKYDLTDHRNDKSYEQWNEDYLLYLKNHPITK</sequence>
<dbReference type="AlphaFoldDB" id="A0A401UGJ8"/>
<accession>A0A401UGJ8</accession>
<keyword evidence="3" id="KW-1185">Reference proteome</keyword>
<keyword evidence="1" id="KW-0812">Transmembrane</keyword>
<dbReference type="Proteomes" id="UP000287872">
    <property type="component" value="Unassembled WGS sequence"/>
</dbReference>
<gene>
    <name evidence="2" type="ORF">Ctaglu_03130</name>
</gene>
<keyword evidence="1" id="KW-1133">Transmembrane helix</keyword>
<name>A0A401UGJ8_9CLOT</name>
<protein>
    <recommendedName>
        <fullName evidence="4">SGNH/GDSL hydrolase family protein</fullName>
    </recommendedName>
</protein>
<dbReference type="RefSeq" id="WP_124997399.1">
    <property type="nucleotide sequence ID" value="NZ_BHYK01000002.1"/>
</dbReference>
<dbReference type="OrthoDB" id="9796702at2"/>
<evidence type="ECO:0000313" key="3">
    <source>
        <dbReference type="Proteomes" id="UP000287872"/>
    </source>
</evidence>
<proteinExistence type="predicted"/>
<keyword evidence="1" id="KW-0472">Membrane</keyword>